<dbReference type="Proteomes" id="UP001443914">
    <property type="component" value="Unassembled WGS sequence"/>
</dbReference>
<evidence type="ECO:0000256" key="1">
    <source>
        <dbReference type="SAM" id="MobiDB-lite"/>
    </source>
</evidence>
<dbReference type="AlphaFoldDB" id="A0AAW1LCG2"/>
<reference evidence="2" key="1">
    <citation type="submission" date="2024-03" db="EMBL/GenBank/DDBJ databases">
        <title>WGS assembly of Saponaria officinalis var. Norfolk2.</title>
        <authorList>
            <person name="Jenkins J."/>
            <person name="Shu S."/>
            <person name="Grimwood J."/>
            <person name="Barry K."/>
            <person name="Goodstein D."/>
            <person name="Schmutz J."/>
            <person name="Leebens-Mack J."/>
            <person name="Osbourn A."/>
        </authorList>
    </citation>
    <scope>NUCLEOTIDE SEQUENCE [LARGE SCALE GENOMIC DNA]</scope>
    <source>
        <strain evidence="2">JIC</strain>
    </source>
</reference>
<name>A0AAW1LCG2_SAPOF</name>
<dbReference type="PANTHER" id="PTHR48152">
    <property type="entry name" value="F1C9.34 PROTEIN"/>
    <property type="match status" value="1"/>
</dbReference>
<feature type="region of interest" description="Disordered" evidence="1">
    <location>
        <begin position="567"/>
        <end position="587"/>
    </location>
</feature>
<gene>
    <name evidence="2" type="ORF">RND81_04G029000</name>
</gene>
<dbReference type="PANTHER" id="PTHR48152:SF3">
    <property type="entry name" value="DUF946 FAMILY PROTEIN (DUF946)"/>
    <property type="match status" value="1"/>
</dbReference>
<evidence type="ECO:0008006" key="4">
    <source>
        <dbReference type="Google" id="ProtNLM"/>
    </source>
</evidence>
<accession>A0AAW1LCG2</accession>
<dbReference type="EMBL" id="JBDFQZ010000004">
    <property type="protein sequence ID" value="KAK9732873.1"/>
    <property type="molecule type" value="Genomic_DNA"/>
</dbReference>
<dbReference type="Pfam" id="PF06101">
    <property type="entry name" value="Vps62"/>
    <property type="match status" value="1"/>
</dbReference>
<protein>
    <recommendedName>
        <fullName evidence="4">Vacuolar protein sorting-associated protein 62</fullName>
    </recommendedName>
</protein>
<organism evidence="2 3">
    <name type="scientific">Saponaria officinalis</name>
    <name type="common">Common soapwort</name>
    <name type="synonym">Lychnis saponaria</name>
    <dbReference type="NCBI Taxonomy" id="3572"/>
    <lineage>
        <taxon>Eukaryota</taxon>
        <taxon>Viridiplantae</taxon>
        <taxon>Streptophyta</taxon>
        <taxon>Embryophyta</taxon>
        <taxon>Tracheophyta</taxon>
        <taxon>Spermatophyta</taxon>
        <taxon>Magnoliopsida</taxon>
        <taxon>eudicotyledons</taxon>
        <taxon>Gunneridae</taxon>
        <taxon>Pentapetalae</taxon>
        <taxon>Caryophyllales</taxon>
        <taxon>Caryophyllaceae</taxon>
        <taxon>Caryophylleae</taxon>
        <taxon>Saponaria</taxon>
    </lineage>
</organism>
<evidence type="ECO:0000313" key="2">
    <source>
        <dbReference type="EMBL" id="KAK9732873.1"/>
    </source>
</evidence>
<sequence>MDLYPRINLLLFSILLILGSSISLSFNLPHIHFHKFHFIKKRNNHAFLSIDSPFNFPAPSPIWPSGEGFASGTIDLGGLITTEVTTFNKVWTTYEGGPQNNGATFFEPIRLPNGFSLLGYYAQPNNRALFGRVVVAKDNGGGASPTLKRPQDYALIWSSTNLKVKEDTNGYIWAPIPSDGYRAVGLVVTTTPDKPPLDKVMCVRSDLTSSCEVDELIWGRQGGGGSDEFDILESRPVSNGEKAAVSIGTFMTRSGSGTTIDTPSFCLKNTLKTSTYMPNLDQIKTLINSYAPTIYFHPNEQYLPSSVKWFFTNGALLYKKGEESNPVPIDPTGSNLPSGGTSDELFWIDLPRDKGARENVMRGDIKSAYAYFHVKPTIGGTYTDIAIWLFYPFNGGSTAKVGIVNVPLGKIGEHVGDWEHVTLRISNFNGLLQKVFFAQHSGGEWVHSSNLEFINNTNRFVGYASLHGHATYSHPGDVLQGNELVGIRNDTAKSNKLLDTTKDYEIISADYIEGVIEPPWLNYARKWGPKIDYNTDDEVHKVAKVLPGKLKSKFLEFIKSLPSELLGEEGPTGPKMKRSWDGDESFN</sequence>
<proteinExistence type="predicted"/>
<keyword evidence="3" id="KW-1185">Reference proteome</keyword>
<evidence type="ECO:0000313" key="3">
    <source>
        <dbReference type="Proteomes" id="UP001443914"/>
    </source>
</evidence>
<comment type="caution">
    <text evidence="2">The sequence shown here is derived from an EMBL/GenBank/DDBJ whole genome shotgun (WGS) entry which is preliminary data.</text>
</comment>
<dbReference type="InterPro" id="IPR009291">
    <property type="entry name" value="Vps62"/>
</dbReference>